<evidence type="ECO:0000256" key="1">
    <source>
        <dbReference type="ARBA" id="ARBA00022691"/>
    </source>
</evidence>
<dbReference type="InterPro" id="IPR029063">
    <property type="entry name" value="SAM-dependent_MTases_sf"/>
</dbReference>
<dbReference type="InterPro" id="IPR011990">
    <property type="entry name" value="TPR-like_helical_dom_sf"/>
</dbReference>
<protein>
    <submittedName>
        <fullName evidence="4">Uncharacterized protein</fullName>
    </submittedName>
</protein>
<dbReference type="GO" id="GO:0032259">
    <property type="term" value="P:methylation"/>
    <property type="evidence" value="ECO:0007669"/>
    <property type="project" value="UniProtKB-KW"/>
</dbReference>
<dbReference type="RefSeq" id="XP_004992738.1">
    <property type="nucleotide sequence ID" value="XM_004992681.1"/>
</dbReference>
<dbReference type="AlphaFoldDB" id="F2UCY6"/>
<proteinExistence type="predicted"/>
<keyword evidence="2" id="KW-0489">Methyltransferase</keyword>
<dbReference type="Gene3D" id="3.40.50.150">
    <property type="entry name" value="Vaccinia Virus protein VP39"/>
    <property type="match status" value="1"/>
</dbReference>
<evidence type="ECO:0000256" key="2">
    <source>
        <dbReference type="PROSITE-ProRule" id="PRU01015"/>
    </source>
</evidence>
<dbReference type="Pfam" id="PF06325">
    <property type="entry name" value="PrmA"/>
    <property type="match status" value="1"/>
</dbReference>
<evidence type="ECO:0000313" key="5">
    <source>
        <dbReference type="Proteomes" id="UP000007799"/>
    </source>
</evidence>
<accession>F2UCY6</accession>
<dbReference type="STRING" id="946362.F2UCY6"/>
<dbReference type="PROSITE" id="PS51678">
    <property type="entry name" value="SAM_MT_PRMT"/>
    <property type="match status" value="1"/>
</dbReference>
<reference evidence="4" key="1">
    <citation type="submission" date="2009-08" db="EMBL/GenBank/DDBJ databases">
        <title>Annotation of Salpingoeca rosetta.</title>
        <authorList>
            <consortium name="The Broad Institute Genome Sequencing Platform"/>
            <person name="Russ C."/>
            <person name="Cuomo C."/>
            <person name="Burger G."/>
            <person name="Gray M.W."/>
            <person name="Holland P.W.H."/>
            <person name="King N."/>
            <person name="Lang F.B.F."/>
            <person name="Roger A.J."/>
            <person name="Ruiz-Trillo I."/>
            <person name="Young S.K."/>
            <person name="Zeng Q."/>
            <person name="Gargeya S."/>
            <person name="Alvarado L."/>
            <person name="Berlin A."/>
            <person name="Chapman S.B."/>
            <person name="Chen Z."/>
            <person name="Freedman E."/>
            <person name="Gellesch M."/>
            <person name="Goldberg J."/>
            <person name="Griggs A."/>
            <person name="Gujja S."/>
            <person name="Heilman E."/>
            <person name="Heiman D."/>
            <person name="Howarth C."/>
            <person name="Mehta T."/>
            <person name="Neiman D."/>
            <person name="Pearson M."/>
            <person name="Roberts A."/>
            <person name="Saif S."/>
            <person name="Shea T."/>
            <person name="Shenoy N."/>
            <person name="Sisk P."/>
            <person name="Stolte C."/>
            <person name="Sykes S."/>
            <person name="White J."/>
            <person name="Yandava C."/>
            <person name="Haas B."/>
            <person name="Nusbaum C."/>
            <person name="Birren B."/>
        </authorList>
    </citation>
    <scope>NUCLEOTIDE SEQUENCE [LARGE SCALE GENOMIC DNA]</scope>
    <source>
        <strain evidence="4">ATCC 50818</strain>
    </source>
</reference>
<dbReference type="Gene3D" id="2.70.160.11">
    <property type="entry name" value="Hnrnp arginine n-methyltransferase1"/>
    <property type="match status" value="1"/>
</dbReference>
<dbReference type="InterPro" id="IPR025799">
    <property type="entry name" value="Arg_MeTrfase"/>
</dbReference>
<sequence length="455" mass="49218">MAQQRAGSGGGGSGGGAVLMGLLQKVVKTPALVHDVDVEEEVAGVLKAYAEELLGSGQEEKALWLYSKTCSMFRASWLLRHDFALTLYRARRWSDALALLEECMQLAPEEACIVESHENIVNLVVERWHFRMLNDKQRNVAYRNALQAAVAERLATGSTCTVLDIGAGTGLLSLYALEAGATAVYACEMNAPMAEVARACIRQHQQTQQEMKRQEKKEKKEQGQHECSRAFGDAKIHVLQKHSGALCIGEDLPEKVDIVVTELVDAGLLGEHILPVLADARARLLKPDGVIIPDHAHLYGAVVSSTDLSTRCRATFAGGAMVLEAGDMYTCENLSLVDHTMLTPPVYLGTVPLSPAAGVSGQKFHVPVTALATGTAHAIVTWFDMQLLNTSDCSSALGEDVDGRGETTDTAASGGKQAVDTREHIARARAVVRLGPHAGSQHVAPRRRRRYQQQR</sequence>
<name>F2UCY6_SALR5</name>
<dbReference type="GeneID" id="16073309"/>
<feature type="region of interest" description="Disordered" evidence="3">
    <location>
        <begin position="435"/>
        <end position="455"/>
    </location>
</feature>
<gene>
    <name evidence="4" type="ORF">PTSG_05845</name>
</gene>
<dbReference type="GO" id="GO:0016274">
    <property type="term" value="F:protein-arginine N-methyltransferase activity"/>
    <property type="evidence" value="ECO:0007669"/>
    <property type="project" value="InterPro"/>
</dbReference>
<feature type="region of interest" description="Disordered" evidence="3">
    <location>
        <begin position="207"/>
        <end position="226"/>
    </location>
</feature>
<keyword evidence="1 2" id="KW-0949">S-adenosyl-L-methionine</keyword>
<feature type="compositionally biased region" description="Basic and acidic residues" evidence="3">
    <location>
        <begin position="210"/>
        <end position="226"/>
    </location>
</feature>
<dbReference type="InParanoid" id="F2UCY6"/>
<dbReference type="SUPFAM" id="SSF48452">
    <property type="entry name" value="TPR-like"/>
    <property type="match status" value="1"/>
</dbReference>
<dbReference type="PANTHER" id="PTHR11006:SF4">
    <property type="entry name" value="PROTEIN ARGININE N-METHYLTRANSFERASE 7"/>
    <property type="match status" value="1"/>
</dbReference>
<evidence type="ECO:0000256" key="3">
    <source>
        <dbReference type="SAM" id="MobiDB-lite"/>
    </source>
</evidence>
<dbReference type="eggNOG" id="KOG1501">
    <property type="taxonomic scope" value="Eukaryota"/>
</dbReference>
<dbReference type="EMBL" id="GL832969">
    <property type="protein sequence ID" value="EGD74481.1"/>
    <property type="molecule type" value="Genomic_DNA"/>
</dbReference>
<keyword evidence="5" id="KW-1185">Reference proteome</keyword>
<keyword evidence="2" id="KW-0808">Transferase</keyword>
<dbReference type="GO" id="GO:0042054">
    <property type="term" value="F:histone methyltransferase activity"/>
    <property type="evidence" value="ECO:0007669"/>
    <property type="project" value="TreeGrafter"/>
</dbReference>
<dbReference type="PANTHER" id="PTHR11006">
    <property type="entry name" value="PROTEIN ARGININE N-METHYLTRANSFERASE"/>
    <property type="match status" value="1"/>
</dbReference>
<organism evidence="5">
    <name type="scientific">Salpingoeca rosetta (strain ATCC 50818 / BSB-021)</name>
    <dbReference type="NCBI Taxonomy" id="946362"/>
    <lineage>
        <taxon>Eukaryota</taxon>
        <taxon>Choanoflagellata</taxon>
        <taxon>Craspedida</taxon>
        <taxon>Salpingoecidae</taxon>
        <taxon>Salpingoeca</taxon>
    </lineage>
</organism>
<dbReference type="KEGG" id="sre:PTSG_05845"/>
<dbReference type="Proteomes" id="UP000007799">
    <property type="component" value="Unassembled WGS sequence"/>
</dbReference>
<dbReference type="OrthoDB" id="5980806at2759"/>
<evidence type="ECO:0000313" key="4">
    <source>
        <dbReference type="EMBL" id="EGD74481.1"/>
    </source>
</evidence>
<feature type="region of interest" description="Disordered" evidence="3">
    <location>
        <begin position="399"/>
        <end position="419"/>
    </location>
</feature>
<dbReference type="CDD" id="cd02440">
    <property type="entry name" value="AdoMet_MTases"/>
    <property type="match status" value="1"/>
</dbReference>
<feature type="compositionally biased region" description="Basic residues" evidence="3">
    <location>
        <begin position="444"/>
        <end position="455"/>
    </location>
</feature>
<dbReference type="SUPFAM" id="SSF53335">
    <property type="entry name" value="S-adenosyl-L-methionine-dependent methyltransferases"/>
    <property type="match status" value="1"/>
</dbReference>